<dbReference type="InterPro" id="IPR002190">
    <property type="entry name" value="MHD_dom"/>
</dbReference>
<evidence type="ECO:0000259" key="2">
    <source>
        <dbReference type="SMART" id="SM01373"/>
    </source>
</evidence>
<organism evidence="3 4">
    <name type="scientific">Seiridium unicorne</name>
    <dbReference type="NCBI Taxonomy" id="138068"/>
    <lineage>
        <taxon>Eukaryota</taxon>
        <taxon>Fungi</taxon>
        <taxon>Dikarya</taxon>
        <taxon>Ascomycota</taxon>
        <taxon>Pezizomycotina</taxon>
        <taxon>Sordariomycetes</taxon>
        <taxon>Xylariomycetidae</taxon>
        <taxon>Amphisphaeriales</taxon>
        <taxon>Sporocadaceae</taxon>
        <taxon>Seiridium</taxon>
    </lineage>
</organism>
<dbReference type="Gene3D" id="1.10.10.1200">
    <property type="entry name" value="MAGE homology domain, winged helix WH1 motif"/>
    <property type="match status" value="1"/>
</dbReference>
<sequence length="310" mass="34965">MPPQTQRRRRAGNDSEEDEPRRRQSRRQQDSDDEEDDEQQDENGDIDMAGAGDEAQLVKKLVRYALACEYARIPIRRDGIRDKVLGNNARSFKRVFDGAQLQLRQVFGMEMAELPVKEKRTLKEKQKQSATQRKATAQGTASSKTYILVSILPAVYKSPSIVSPSRAPSSSEEAEYVGFYTFVIAVICLNGGELSEIKLKDYLDRVNAKENLPFDKTANVLNKLARQGYLEKVVEKSDGDEDTVNWHVGTRGKVEVPPESIAAFVKHVWQRDIPSDLNKRINKSLGLQGALELPDEEVQEEGPSDQEEDE</sequence>
<accession>A0ABR2URU8</accession>
<feature type="compositionally biased region" description="Basic and acidic residues" evidence="1">
    <location>
        <begin position="19"/>
        <end position="30"/>
    </location>
</feature>
<dbReference type="PANTHER" id="PTHR11736">
    <property type="entry name" value="MELANOMA-ASSOCIATED ANTIGEN MAGE ANTIGEN"/>
    <property type="match status" value="1"/>
</dbReference>
<dbReference type="InterPro" id="IPR041898">
    <property type="entry name" value="MAGE_WH1"/>
</dbReference>
<dbReference type="Proteomes" id="UP001408356">
    <property type="component" value="Unassembled WGS sequence"/>
</dbReference>
<reference evidence="3 4" key="1">
    <citation type="journal article" date="2024" name="J. Plant Pathol.">
        <title>Sequence and assembly of the genome of Seiridium unicorne, isolate CBS 538.82, causal agent of cypress canker disease.</title>
        <authorList>
            <person name="Scali E."/>
            <person name="Rocca G.D."/>
            <person name="Danti R."/>
            <person name="Garbelotto M."/>
            <person name="Barberini S."/>
            <person name="Baroncelli R."/>
            <person name="Emiliani G."/>
        </authorList>
    </citation>
    <scope>NUCLEOTIDE SEQUENCE [LARGE SCALE GENOMIC DNA]</scope>
    <source>
        <strain evidence="3 4">BM-138-508</strain>
    </source>
</reference>
<dbReference type="Pfam" id="PF01454">
    <property type="entry name" value="MAGE"/>
    <property type="match status" value="1"/>
</dbReference>
<feature type="compositionally biased region" description="Acidic residues" evidence="1">
    <location>
        <begin position="31"/>
        <end position="45"/>
    </location>
</feature>
<dbReference type="PANTHER" id="PTHR11736:SF14">
    <property type="entry name" value="NSE3 HOMOLOG, SMC5-SMC6 COMPLEX COMPONENT"/>
    <property type="match status" value="1"/>
</dbReference>
<evidence type="ECO:0000313" key="4">
    <source>
        <dbReference type="Proteomes" id="UP001408356"/>
    </source>
</evidence>
<keyword evidence="4" id="KW-1185">Reference proteome</keyword>
<protein>
    <submittedName>
        <fullName evidence="3">MAGE family-domain-containing protein</fullName>
    </submittedName>
</protein>
<feature type="compositionally biased region" description="Acidic residues" evidence="1">
    <location>
        <begin position="293"/>
        <end position="310"/>
    </location>
</feature>
<comment type="caution">
    <text evidence="3">The sequence shown here is derived from an EMBL/GenBank/DDBJ whole genome shotgun (WGS) entry which is preliminary data.</text>
</comment>
<evidence type="ECO:0000256" key="1">
    <source>
        <dbReference type="SAM" id="MobiDB-lite"/>
    </source>
</evidence>
<feature type="region of interest" description="Disordered" evidence="1">
    <location>
        <begin position="290"/>
        <end position="310"/>
    </location>
</feature>
<dbReference type="SMART" id="SM01373">
    <property type="entry name" value="MAGE"/>
    <property type="match status" value="1"/>
</dbReference>
<evidence type="ECO:0000313" key="3">
    <source>
        <dbReference type="EMBL" id="KAK9417397.1"/>
    </source>
</evidence>
<feature type="domain" description="MAGE" evidence="2">
    <location>
        <begin position="61"/>
        <end position="261"/>
    </location>
</feature>
<dbReference type="Gene3D" id="1.10.10.1210">
    <property type="entry name" value="MAGE homology domain, winged helix WH2 motif"/>
    <property type="match status" value="1"/>
</dbReference>
<gene>
    <name evidence="3" type="ORF">SUNI508_08757</name>
</gene>
<dbReference type="InterPro" id="IPR037445">
    <property type="entry name" value="MAGE"/>
</dbReference>
<proteinExistence type="predicted"/>
<dbReference type="InterPro" id="IPR041899">
    <property type="entry name" value="MAGE_WH2"/>
</dbReference>
<name>A0ABR2URU8_9PEZI</name>
<feature type="compositionally biased region" description="Basic residues" evidence="1">
    <location>
        <begin position="1"/>
        <end position="10"/>
    </location>
</feature>
<dbReference type="EMBL" id="JARVKF010000398">
    <property type="protein sequence ID" value="KAK9417397.1"/>
    <property type="molecule type" value="Genomic_DNA"/>
</dbReference>
<feature type="region of interest" description="Disordered" evidence="1">
    <location>
        <begin position="118"/>
        <end position="137"/>
    </location>
</feature>
<feature type="region of interest" description="Disordered" evidence="1">
    <location>
        <begin position="1"/>
        <end position="51"/>
    </location>
</feature>
<feature type="compositionally biased region" description="Polar residues" evidence="1">
    <location>
        <begin position="128"/>
        <end position="137"/>
    </location>
</feature>
<feature type="compositionally biased region" description="Basic and acidic residues" evidence="1">
    <location>
        <begin position="118"/>
        <end position="127"/>
    </location>
</feature>